<feature type="region of interest" description="Disordered" evidence="1">
    <location>
        <begin position="239"/>
        <end position="274"/>
    </location>
</feature>
<dbReference type="KEGG" id="lel:PVL30_005613"/>
<feature type="compositionally biased region" description="Polar residues" evidence="1">
    <location>
        <begin position="25"/>
        <end position="36"/>
    </location>
</feature>
<feature type="compositionally biased region" description="Low complexity" evidence="1">
    <location>
        <begin position="246"/>
        <end position="257"/>
    </location>
</feature>
<evidence type="ECO:0000256" key="1">
    <source>
        <dbReference type="SAM" id="MobiDB-lite"/>
    </source>
</evidence>
<dbReference type="InterPro" id="IPR036322">
    <property type="entry name" value="WD40_repeat_dom_sf"/>
</dbReference>
<dbReference type="OrthoDB" id="4068815at2759"/>
<dbReference type="InParanoid" id="A5E5K3"/>
<sequence length="798" mass="91701">MMDGFHKFLALRGIQQVLVPLRPSSANNHANTSSQLAELGQPQQQRLIQDQEQQASSTSARRHYSNSDSDDDFGLFQESNQGEYDRFGNWDDDEVFTRPRITMSEYLLSSIRNDNEVQAESQIEYSGDNEHVRGELLEENETDAQLDEEAYAIDAMAERDHRLANSSVVANVDNNIRRVNIVERETDQDEERAYNIYAAESLDEEIGNILPGRLRNVVRNDSNNNIDFNEVFSESVIEGDDEIDGSGDNNNNNNTNDGDGDIDSNHEDDSSESLGRGIALDYSNEFDDPDRFYDSRRESFSYRNEFVTDHHDPMNFPPQLQLQGSLIGTTFTKNLKKEYKYDYIESRAKLDLSKLKVLNLNNFTFLPPEDKFSNSGYEDIVSYNPTRLLQKPPAEKFHNGLKLNSIGTKRVEGFEHSKKYKNNLTCIMNFHEARDYMVIAANSELLFYKFDAIENLPEAEPCFRFETRPVFTSSTDRLISTWPYFPHTINYITTALFNGEDVLAVCVDDGSLLIWKSQTIANEIDKFQNKKRHGNLPLRIKPDFKIKLSASIWGLDFLDNIIAASDNSQCIVLLYYHTPDNRFYHVTSHQVLHNIPSVSILKHTDDEVLVACASISGEMVIFKFNYAIVLGPLGENDLMGKVYYTDQLVETMERRDAELPREQRTSSTTSSHCSLKRINFADPIVISRCVMDEDCWTVQLFKSQWFLPVGSLKNVFGDSDINEEQEMERIIKEKALLGGGSALGDFQFFKPKTVQLSHDDDIRRRTTTMTRPFNTKDVYRRVFKQVQHHYHQNDEPNF</sequence>
<dbReference type="HOGENOM" id="CLU_352346_0_0_1"/>
<feature type="region of interest" description="Disordered" evidence="1">
    <location>
        <begin position="25"/>
        <end position="77"/>
    </location>
</feature>
<dbReference type="EMBL" id="CH981530">
    <property type="protein sequence ID" value="EDK46711.1"/>
    <property type="molecule type" value="Genomic_DNA"/>
</dbReference>
<dbReference type="STRING" id="379508.A5E5K3"/>
<evidence type="ECO:0000313" key="3">
    <source>
        <dbReference type="Proteomes" id="UP000001996"/>
    </source>
</evidence>
<accession>A5E5K3</accession>
<protein>
    <submittedName>
        <fullName evidence="2">Uncharacterized protein</fullName>
    </submittedName>
</protein>
<evidence type="ECO:0000313" key="2">
    <source>
        <dbReference type="EMBL" id="EDK46711.1"/>
    </source>
</evidence>
<feature type="compositionally biased region" description="Low complexity" evidence="1">
    <location>
        <begin position="41"/>
        <end position="54"/>
    </location>
</feature>
<dbReference type="eggNOG" id="ENOG502S3HW">
    <property type="taxonomic scope" value="Eukaryota"/>
</dbReference>
<dbReference type="VEuPathDB" id="FungiDB:LELG_04892"/>
<name>A5E5K3_LODEL</name>
<dbReference type="Pfam" id="PF08728">
    <property type="entry name" value="CRT10"/>
    <property type="match status" value="1"/>
</dbReference>
<dbReference type="Proteomes" id="UP000001996">
    <property type="component" value="Unassembled WGS sequence"/>
</dbReference>
<reference evidence="2 3" key="1">
    <citation type="journal article" date="2009" name="Nature">
        <title>Evolution of pathogenicity and sexual reproduction in eight Candida genomes.</title>
        <authorList>
            <person name="Butler G."/>
            <person name="Rasmussen M.D."/>
            <person name="Lin M.F."/>
            <person name="Santos M.A."/>
            <person name="Sakthikumar S."/>
            <person name="Munro C.A."/>
            <person name="Rheinbay E."/>
            <person name="Grabherr M."/>
            <person name="Forche A."/>
            <person name="Reedy J.L."/>
            <person name="Agrafioti I."/>
            <person name="Arnaud M.B."/>
            <person name="Bates S."/>
            <person name="Brown A.J."/>
            <person name="Brunke S."/>
            <person name="Costanzo M.C."/>
            <person name="Fitzpatrick D.A."/>
            <person name="de Groot P.W."/>
            <person name="Harris D."/>
            <person name="Hoyer L.L."/>
            <person name="Hube B."/>
            <person name="Klis F.M."/>
            <person name="Kodira C."/>
            <person name="Lennard N."/>
            <person name="Logue M.E."/>
            <person name="Martin R."/>
            <person name="Neiman A.M."/>
            <person name="Nikolaou E."/>
            <person name="Quail M.A."/>
            <person name="Quinn J."/>
            <person name="Santos M.C."/>
            <person name="Schmitzberger F.F."/>
            <person name="Sherlock G."/>
            <person name="Shah P."/>
            <person name="Silverstein K.A."/>
            <person name="Skrzypek M.S."/>
            <person name="Soll D."/>
            <person name="Staggs R."/>
            <person name="Stansfield I."/>
            <person name="Stumpf M.P."/>
            <person name="Sudbery P.E."/>
            <person name="Srikantha T."/>
            <person name="Zeng Q."/>
            <person name="Berman J."/>
            <person name="Berriman M."/>
            <person name="Heitman J."/>
            <person name="Gow N.A."/>
            <person name="Lorenz M.C."/>
            <person name="Birren B.W."/>
            <person name="Kellis M."/>
            <person name="Cuomo C.A."/>
        </authorList>
    </citation>
    <scope>NUCLEOTIDE SEQUENCE [LARGE SCALE GENOMIC DNA]</scope>
    <source>
        <strain evidence="3">ATCC 11503 / BCRC 21390 / CBS 2605 / JCM 1781 / NBRC 1676 / NRRL YB-4239</strain>
    </source>
</reference>
<organism evidence="2 3">
    <name type="scientific">Lodderomyces elongisporus (strain ATCC 11503 / CBS 2605 / JCM 1781 / NBRC 1676 / NRRL YB-4239)</name>
    <name type="common">Yeast</name>
    <name type="synonym">Saccharomyces elongisporus</name>
    <dbReference type="NCBI Taxonomy" id="379508"/>
    <lineage>
        <taxon>Eukaryota</taxon>
        <taxon>Fungi</taxon>
        <taxon>Dikarya</taxon>
        <taxon>Ascomycota</taxon>
        <taxon>Saccharomycotina</taxon>
        <taxon>Pichiomycetes</taxon>
        <taxon>Debaryomycetaceae</taxon>
        <taxon>Candida/Lodderomyces clade</taxon>
        <taxon>Lodderomyces</taxon>
    </lineage>
</organism>
<gene>
    <name evidence="2" type="ORF">LELG_04892</name>
</gene>
<proteinExistence type="predicted"/>
<dbReference type="GeneID" id="5231030"/>
<dbReference type="AlphaFoldDB" id="A5E5K3"/>
<keyword evidence="3" id="KW-1185">Reference proteome</keyword>
<dbReference type="InterPro" id="IPR014839">
    <property type="entry name" value="Crt10"/>
</dbReference>
<dbReference type="SUPFAM" id="SSF50978">
    <property type="entry name" value="WD40 repeat-like"/>
    <property type="match status" value="1"/>
</dbReference>